<proteinExistence type="predicted"/>
<evidence type="ECO:0000313" key="2">
    <source>
        <dbReference type="Proteomes" id="UP000032142"/>
    </source>
</evidence>
<sequence>MSSRSQAQAEVKRLRDQIAQMQASTVEQIAQLRVEVAAREAEVTTREIEQSKKYDELLLHLQNMMKMFQQSQNLPLRHLFSYCKNIFNIVRIF</sequence>
<name>A0A0B0PDU3_GOSAR</name>
<accession>A0A0B0PDU3</accession>
<protein>
    <submittedName>
        <fullName evidence="1">Protein Noxp20</fullName>
    </submittedName>
</protein>
<gene>
    <name evidence="1" type="ORF">F383_28819</name>
</gene>
<dbReference type="EMBL" id="KN423869">
    <property type="protein sequence ID" value="KHG23102.1"/>
    <property type="molecule type" value="Genomic_DNA"/>
</dbReference>
<evidence type="ECO:0000313" key="1">
    <source>
        <dbReference type="EMBL" id="KHG23102.1"/>
    </source>
</evidence>
<reference evidence="2" key="1">
    <citation type="submission" date="2014-09" db="EMBL/GenBank/DDBJ databases">
        <authorList>
            <person name="Mudge J."/>
            <person name="Ramaraj T."/>
            <person name="Lindquist I.E."/>
            <person name="Bharti A.K."/>
            <person name="Sundararajan A."/>
            <person name="Cameron C.T."/>
            <person name="Woodward J.E."/>
            <person name="May G.D."/>
            <person name="Brubaker C."/>
            <person name="Broadhvest J."/>
            <person name="Wilkins T.A."/>
        </authorList>
    </citation>
    <scope>NUCLEOTIDE SEQUENCE</scope>
    <source>
        <strain evidence="2">cv. AKA8401</strain>
    </source>
</reference>
<organism evidence="1 2">
    <name type="scientific">Gossypium arboreum</name>
    <name type="common">Tree cotton</name>
    <name type="synonym">Gossypium nanking</name>
    <dbReference type="NCBI Taxonomy" id="29729"/>
    <lineage>
        <taxon>Eukaryota</taxon>
        <taxon>Viridiplantae</taxon>
        <taxon>Streptophyta</taxon>
        <taxon>Embryophyta</taxon>
        <taxon>Tracheophyta</taxon>
        <taxon>Spermatophyta</taxon>
        <taxon>Magnoliopsida</taxon>
        <taxon>eudicotyledons</taxon>
        <taxon>Gunneridae</taxon>
        <taxon>Pentapetalae</taxon>
        <taxon>rosids</taxon>
        <taxon>malvids</taxon>
        <taxon>Malvales</taxon>
        <taxon>Malvaceae</taxon>
        <taxon>Malvoideae</taxon>
        <taxon>Gossypium</taxon>
    </lineage>
</organism>
<keyword evidence="2" id="KW-1185">Reference proteome</keyword>
<dbReference type="Proteomes" id="UP000032142">
    <property type="component" value="Unassembled WGS sequence"/>
</dbReference>
<dbReference type="AlphaFoldDB" id="A0A0B0PDU3"/>